<gene>
    <name evidence="2" type="ORF">AMTR_s00009p00180840</name>
</gene>
<dbReference type="Proteomes" id="UP000017836">
    <property type="component" value="Unassembled WGS sequence"/>
</dbReference>
<name>W1NI79_AMBTC</name>
<dbReference type="PANTHER" id="PTHR33912:SF5">
    <property type="entry name" value="F22G5.17"/>
    <property type="match status" value="1"/>
</dbReference>
<accession>W1NI79</accession>
<reference evidence="3" key="1">
    <citation type="journal article" date="2013" name="Science">
        <title>The Amborella genome and the evolution of flowering plants.</title>
        <authorList>
            <consortium name="Amborella Genome Project"/>
        </authorList>
    </citation>
    <scope>NUCLEOTIDE SEQUENCE [LARGE SCALE GENOMIC DNA]</scope>
</reference>
<dbReference type="Gramene" id="ERM94924">
    <property type="protein sequence ID" value="ERM94924"/>
    <property type="gene ID" value="AMTR_s00009p00180840"/>
</dbReference>
<proteinExistence type="predicted"/>
<evidence type="ECO:0000313" key="3">
    <source>
        <dbReference type="Proteomes" id="UP000017836"/>
    </source>
</evidence>
<protein>
    <submittedName>
        <fullName evidence="2">Uncharacterized protein</fullName>
    </submittedName>
</protein>
<keyword evidence="3" id="KW-1185">Reference proteome</keyword>
<evidence type="ECO:0000256" key="1">
    <source>
        <dbReference type="SAM" id="MobiDB-lite"/>
    </source>
</evidence>
<dbReference type="AlphaFoldDB" id="W1NI79"/>
<evidence type="ECO:0000313" key="2">
    <source>
        <dbReference type="EMBL" id="ERM94924.1"/>
    </source>
</evidence>
<dbReference type="InterPro" id="IPR040381">
    <property type="entry name" value="At4g14450-like"/>
</dbReference>
<sequence length="124" mass="14031">MAQEPKFPGVFDLNSSEIRQIPGDEQRNPDDGRRQSSRLQKRAPSGIQVKNHALEDWKVPIPLLSPLVLTSPKILGTEKARSEEFRRESDEVKVVFRSWQHPASESSSSLFSSFMPQCIALDNL</sequence>
<dbReference type="EMBL" id="KI397501">
    <property type="protein sequence ID" value="ERM94924.1"/>
    <property type="molecule type" value="Genomic_DNA"/>
</dbReference>
<dbReference type="HOGENOM" id="CLU_2006967_0_0_1"/>
<feature type="compositionally biased region" description="Basic and acidic residues" evidence="1">
    <location>
        <begin position="22"/>
        <end position="34"/>
    </location>
</feature>
<feature type="region of interest" description="Disordered" evidence="1">
    <location>
        <begin position="1"/>
        <end position="47"/>
    </location>
</feature>
<organism evidence="2 3">
    <name type="scientific">Amborella trichopoda</name>
    <dbReference type="NCBI Taxonomy" id="13333"/>
    <lineage>
        <taxon>Eukaryota</taxon>
        <taxon>Viridiplantae</taxon>
        <taxon>Streptophyta</taxon>
        <taxon>Embryophyta</taxon>
        <taxon>Tracheophyta</taxon>
        <taxon>Spermatophyta</taxon>
        <taxon>Magnoliopsida</taxon>
        <taxon>Amborellales</taxon>
        <taxon>Amborellaceae</taxon>
        <taxon>Amborella</taxon>
    </lineage>
</organism>
<dbReference type="PANTHER" id="PTHR33912">
    <property type="entry name" value="OS01G0939400 PROTEIN"/>
    <property type="match status" value="1"/>
</dbReference>